<comment type="caution">
    <text evidence="3">The sequence shown here is derived from an EMBL/GenBank/DDBJ whole genome shotgun (WGS) entry which is preliminary data.</text>
</comment>
<feature type="compositionally biased region" description="Polar residues" evidence="1">
    <location>
        <begin position="89"/>
        <end position="101"/>
    </location>
</feature>
<dbReference type="Pfam" id="PF20635">
    <property type="entry name" value="SMN_YG-box"/>
    <property type="match status" value="1"/>
</dbReference>
<dbReference type="AlphaFoldDB" id="A0AAN7UMX6"/>
<reference evidence="3 4" key="1">
    <citation type="submission" date="2023-10" db="EMBL/GenBank/DDBJ databases">
        <title>Draft genome sequence of Xylaria bambusicola isolate GMP-LS, the root and basal stem rot pathogen of sugarcane in Indonesia.</title>
        <authorList>
            <person name="Selvaraj P."/>
            <person name="Muralishankar V."/>
            <person name="Muruganantham S."/>
            <person name="Sp S."/>
            <person name="Haryani S."/>
            <person name="Lau K.J.X."/>
            <person name="Naqvi N.I."/>
        </authorList>
    </citation>
    <scope>NUCLEOTIDE SEQUENCE [LARGE SCALE GENOMIC DNA]</scope>
    <source>
        <strain evidence="3">GMP-LS</strain>
    </source>
</reference>
<protein>
    <recommendedName>
        <fullName evidence="2">Survival Motor Neuron Gemin2-binding domain-containing protein</fullName>
    </recommendedName>
</protein>
<evidence type="ECO:0000313" key="4">
    <source>
        <dbReference type="Proteomes" id="UP001305414"/>
    </source>
</evidence>
<dbReference type="PANTHER" id="PTHR39267:SF1">
    <property type="entry name" value="SURVIVAL MOTOR NEURON PROTEIN"/>
    <property type="match status" value="1"/>
</dbReference>
<feature type="compositionally biased region" description="Basic and acidic residues" evidence="1">
    <location>
        <begin position="47"/>
        <end position="79"/>
    </location>
</feature>
<dbReference type="PANTHER" id="PTHR39267">
    <property type="entry name" value="SURVIVAL MOTOR NEURON-LIKE PROTEIN 1"/>
    <property type="match status" value="1"/>
</dbReference>
<feature type="domain" description="Survival Motor Neuron Gemin2-binding" evidence="2">
    <location>
        <begin position="11"/>
        <end position="34"/>
    </location>
</feature>
<dbReference type="Proteomes" id="UP001305414">
    <property type="component" value="Unassembled WGS sequence"/>
</dbReference>
<feature type="region of interest" description="Disordered" evidence="1">
    <location>
        <begin position="34"/>
        <end position="116"/>
    </location>
</feature>
<evidence type="ECO:0000313" key="3">
    <source>
        <dbReference type="EMBL" id="KAK5629386.1"/>
    </source>
</evidence>
<dbReference type="EMBL" id="JAWHQM010000011">
    <property type="protein sequence ID" value="KAK5629386.1"/>
    <property type="molecule type" value="Genomic_DNA"/>
</dbReference>
<dbReference type="InterPro" id="IPR049481">
    <property type="entry name" value="SMN_G2-BD"/>
</dbReference>
<name>A0AAN7UMX6_9PEZI</name>
<proteinExistence type="predicted"/>
<evidence type="ECO:0000259" key="2">
    <source>
        <dbReference type="Pfam" id="PF20636"/>
    </source>
</evidence>
<dbReference type="CDD" id="cd22851">
    <property type="entry name" value="SMN_N"/>
    <property type="match status" value="1"/>
</dbReference>
<gene>
    <name evidence="3" type="ORF">RRF57_005101</name>
</gene>
<dbReference type="Pfam" id="PF20636">
    <property type="entry name" value="SMN_G2-BD"/>
    <property type="match status" value="1"/>
</dbReference>
<keyword evidence="4" id="KW-1185">Reference proteome</keyword>
<accession>A0AAN7UMX6</accession>
<dbReference type="GO" id="GO:0005634">
    <property type="term" value="C:nucleus"/>
    <property type="evidence" value="ECO:0007669"/>
    <property type="project" value="TreeGrafter"/>
</dbReference>
<sequence>MASGQEELTHNEIWDDSALIDSWDQALEEYKKYHSIHRNGGNVNDLLKPRDESTSDAKQDLQEIDDSPNHGKLETPSEMREEEPDTDKMQNGIQETGNAAPQHSHPRIGDVPSAPAGLLGTVRDEGLKRLLMSWYYAGYYTGYYEGRRDLPQN</sequence>
<dbReference type="InterPro" id="IPR040424">
    <property type="entry name" value="Smn1"/>
</dbReference>
<evidence type="ECO:0000256" key="1">
    <source>
        <dbReference type="SAM" id="MobiDB-lite"/>
    </source>
</evidence>
<organism evidence="3 4">
    <name type="scientific">Xylaria bambusicola</name>
    <dbReference type="NCBI Taxonomy" id="326684"/>
    <lineage>
        <taxon>Eukaryota</taxon>
        <taxon>Fungi</taxon>
        <taxon>Dikarya</taxon>
        <taxon>Ascomycota</taxon>
        <taxon>Pezizomycotina</taxon>
        <taxon>Sordariomycetes</taxon>
        <taxon>Xylariomycetidae</taxon>
        <taxon>Xylariales</taxon>
        <taxon>Xylariaceae</taxon>
        <taxon>Xylaria</taxon>
    </lineage>
</organism>